<evidence type="ECO:0000313" key="1">
    <source>
        <dbReference type="EMBL" id="MBD2563507.1"/>
    </source>
</evidence>
<organism evidence="1 2">
    <name type="scientific">Nostoc linckia FACHB-391</name>
    <dbReference type="NCBI Taxonomy" id="2692906"/>
    <lineage>
        <taxon>Bacteria</taxon>
        <taxon>Bacillati</taxon>
        <taxon>Cyanobacteriota</taxon>
        <taxon>Cyanophyceae</taxon>
        <taxon>Nostocales</taxon>
        <taxon>Nostocaceae</taxon>
        <taxon>Nostoc</taxon>
    </lineage>
</organism>
<keyword evidence="2" id="KW-1185">Reference proteome</keyword>
<gene>
    <name evidence="1" type="ORF">H6G95_23405</name>
</gene>
<evidence type="ECO:0000313" key="2">
    <source>
        <dbReference type="Proteomes" id="UP000604661"/>
    </source>
</evidence>
<protein>
    <submittedName>
        <fullName evidence="1">Uncharacterized protein</fullName>
    </submittedName>
</protein>
<comment type="caution">
    <text evidence="1">The sequence shown here is derived from an EMBL/GenBank/DDBJ whole genome shotgun (WGS) entry which is preliminary data.</text>
</comment>
<dbReference type="EMBL" id="JACJTE010000031">
    <property type="protein sequence ID" value="MBD2563507.1"/>
    <property type="molecule type" value="Genomic_DNA"/>
</dbReference>
<name>A0ABR8F152_NOSLI</name>
<reference evidence="1 2" key="1">
    <citation type="journal article" date="2020" name="ISME J.">
        <title>Comparative genomics reveals insights into cyanobacterial evolution and habitat adaptation.</title>
        <authorList>
            <person name="Chen M.Y."/>
            <person name="Teng W.K."/>
            <person name="Zhao L."/>
            <person name="Hu C.X."/>
            <person name="Zhou Y.K."/>
            <person name="Han B.P."/>
            <person name="Song L.R."/>
            <person name="Shu W.S."/>
        </authorList>
    </citation>
    <scope>NUCLEOTIDE SEQUENCE [LARGE SCALE GENOMIC DNA]</scope>
    <source>
        <strain evidence="1 2">FACHB-391</strain>
    </source>
</reference>
<dbReference type="Proteomes" id="UP000604661">
    <property type="component" value="Unassembled WGS sequence"/>
</dbReference>
<sequence>MRYQQGYWDIEKILQGIDSRLKNPTQWPVVDARSVDYPKRVDAVNKQSERHRFTTTG</sequence>
<proteinExistence type="predicted"/>
<accession>A0ABR8F152</accession>